<dbReference type="PANTHER" id="PTHR30386">
    <property type="entry name" value="MEMBRANE FUSION SUBUNIT OF EMRAB-TOLC MULTIDRUG EFFLUX PUMP"/>
    <property type="match status" value="1"/>
</dbReference>
<dbReference type="Proteomes" id="UP000036367">
    <property type="component" value="Unassembled WGS sequence"/>
</dbReference>
<keyword evidence="2" id="KW-0472">Membrane</keyword>
<protein>
    <submittedName>
        <fullName evidence="4">Multidrug resistance efflux pump</fullName>
    </submittedName>
</protein>
<name>A0A0J1B5P3_RHOIS</name>
<dbReference type="PANTHER" id="PTHR30386:SF18">
    <property type="entry name" value="INNER MEMBRANE PROTEIN YIAV-RELATED"/>
    <property type="match status" value="1"/>
</dbReference>
<dbReference type="PATRIC" id="fig|595434.4.peg.5704"/>
<gene>
    <name evidence="4" type="ORF">RISK_006005</name>
</gene>
<organism evidence="4 5">
    <name type="scientific">Rhodopirellula islandica</name>
    <dbReference type="NCBI Taxonomy" id="595434"/>
    <lineage>
        <taxon>Bacteria</taxon>
        <taxon>Pseudomonadati</taxon>
        <taxon>Planctomycetota</taxon>
        <taxon>Planctomycetia</taxon>
        <taxon>Pirellulales</taxon>
        <taxon>Pirellulaceae</taxon>
        <taxon>Rhodopirellula</taxon>
    </lineage>
</organism>
<keyword evidence="1" id="KW-0175">Coiled coil</keyword>
<dbReference type="STRING" id="595434.RISK_006005"/>
<dbReference type="Gene3D" id="1.10.287.470">
    <property type="entry name" value="Helix hairpin bin"/>
    <property type="match status" value="2"/>
</dbReference>
<feature type="coiled-coil region" evidence="1">
    <location>
        <begin position="123"/>
        <end position="173"/>
    </location>
</feature>
<dbReference type="AlphaFoldDB" id="A0A0J1B5P3"/>
<dbReference type="Gene3D" id="2.40.50.100">
    <property type="match status" value="1"/>
</dbReference>
<evidence type="ECO:0000256" key="2">
    <source>
        <dbReference type="SAM" id="Phobius"/>
    </source>
</evidence>
<evidence type="ECO:0000259" key="3">
    <source>
        <dbReference type="Pfam" id="PF25917"/>
    </source>
</evidence>
<reference evidence="4" key="1">
    <citation type="submission" date="2015-05" db="EMBL/GenBank/DDBJ databases">
        <title>Permanent draft genome of Rhodopirellula islandicus K833.</title>
        <authorList>
            <person name="Kizina J."/>
            <person name="Richter M."/>
            <person name="Glockner F.O."/>
            <person name="Harder J."/>
        </authorList>
    </citation>
    <scope>NUCLEOTIDE SEQUENCE [LARGE SCALE GENOMIC DNA]</scope>
    <source>
        <strain evidence="4">K833</strain>
    </source>
</reference>
<feature type="transmembrane region" description="Helical" evidence="2">
    <location>
        <begin position="33"/>
        <end position="51"/>
    </location>
</feature>
<dbReference type="RefSeq" id="WP_150122698.1">
    <property type="nucleotide sequence ID" value="NZ_LECT01000048.1"/>
</dbReference>
<accession>A0A0J1B5P3</accession>
<comment type="caution">
    <text evidence="4">The sequence shown here is derived from an EMBL/GenBank/DDBJ whole genome shotgun (WGS) entry which is preliminary data.</text>
</comment>
<keyword evidence="2" id="KW-0812">Transmembrane</keyword>
<dbReference type="InterPro" id="IPR058625">
    <property type="entry name" value="MdtA-like_BSH"/>
</dbReference>
<feature type="transmembrane region" description="Helical" evidence="2">
    <location>
        <begin position="6"/>
        <end position="26"/>
    </location>
</feature>
<dbReference type="EMBL" id="LECT01000048">
    <property type="protein sequence ID" value="KLU01821.1"/>
    <property type="molecule type" value="Genomic_DNA"/>
</dbReference>
<dbReference type="Gene3D" id="2.40.30.170">
    <property type="match status" value="1"/>
</dbReference>
<dbReference type="InterPro" id="IPR050739">
    <property type="entry name" value="MFP"/>
</dbReference>
<evidence type="ECO:0000313" key="5">
    <source>
        <dbReference type="Proteomes" id="UP000036367"/>
    </source>
</evidence>
<keyword evidence="2" id="KW-1133">Transmembrane helix</keyword>
<evidence type="ECO:0000256" key="1">
    <source>
        <dbReference type="SAM" id="Coils"/>
    </source>
</evidence>
<dbReference type="SUPFAM" id="SSF111369">
    <property type="entry name" value="HlyD-like secretion proteins"/>
    <property type="match status" value="2"/>
</dbReference>
<evidence type="ECO:0000313" key="4">
    <source>
        <dbReference type="EMBL" id="KLU01821.1"/>
    </source>
</evidence>
<feature type="domain" description="Multidrug resistance protein MdtA-like barrel-sandwich hybrid" evidence="3">
    <location>
        <begin position="62"/>
        <end position="299"/>
    </location>
</feature>
<keyword evidence="5" id="KW-1185">Reference proteome</keyword>
<sequence>MILFLTLIYVAFLAILVKLKVIQFNLFWKLSPLLWMVLLLVVLFIPMQWGAPSGVVNVYRTVVEIVPNVSGEVIEVNAPGSKPIRKGDVLFRLDPQPYQIEVDRLLAGLKEAEQTSKMLPAGLAEADANVAQAEAAIVAATKQAASLESALIAAKANVTKSQAQRELARSDNERAQKLLAGNATSPEEAATKARNLELAMASVESAQASQQQAQLALESSIDGVNTGVIEAQERLKAAQAAKQKAEFAVASTINGENTQVAQLRAQLATAQYNLAQTTVLAPADGFVVGMTLRPGQRVAAFPVRTWMAFVDSSSAQIAVGVDQNRLRHVKPGQKADVVLELYPGRTLTATVDRIAYITPQGQLQPTGVVAAAPSSSQKALPFGVVLTLDDAGPEFDIHELPGGATGTAAIYTDSVKATHLIRRVMIRMETFMNYIMPS</sequence>
<dbReference type="Pfam" id="PF25917">
    <property type="entry name" value="BSH_RND"/>
    <property type="match status" value="1"/>
</dbReference>
<proteinExistence type="predicted"/>
<dbReference type="OrthoDB" id="286173at2"/>